<dbReference type="EMBL" id="NMPR01000004">
    <property type="protein sequence ID" value="KAA8636447.1"/>
    <property type="molecule type" value="Genomic_DNA"/>
</dbReference>
<sequence>MLGYKHSASCAKTHTGTVRITDPSHCTAATPVALASQSKLSERPLNVLSTSRLKDSIIPHIQHGFATTSSRAHRQVCRLPHLGRHEGRQGVLRYSCRFR</sequence>
<reference evidence="1 2" key="1">
    <citation type="submission" date="2017-07" db="EMBL/GenBank/DDBJ databases">
        <title>Genome sequence of the Sordaria macrospora wild type strain R19027.</title>
        <authorList>
            <person name="Nowrousian M."/>
            <person name="Teichert I."/>
            <person name="Kueck U."/>
        </authorList>
    </citation>
    <scope>NUCLEOTIDE SEQUENCE [LARGE SCALE GENOMIC DNA]</scope>
    <source>
        <strain evidence="1 2">R19027</strain>
        <tissue evidence="1">Mycelium</tissue>
    </source>
</reference>
<organism evidence="1 2">
    <name type="scientific">Sordaria macrospora</name>
    <dbReference type="NCBI Taxonomy" id="5147"/>
    <lineage>
        <taxon>Eukaryota</taxon>
        <taxon>Fungi</taxon>
        <taxon>Dikarya</taxon>
        <taxon>Ascomycota</taxon>
        <taxon>Pezizomycotina</taxon>
        <taxon>Sordariomycetes</taxon>
        <taxon>Sordariomycetidae</taxon>
        <taxon>Sordariales</taxon>
        <taxon>Sordariaceae</taxon>
        <taxon>Sordaria</taxon>
    </lineage>
</organism>
<dbReference type="AlphaFoldDB" id="A0A8S9A047"/>
<proteinExistence type="predicted"/>
<protein>
    <submittedName>
        <fullName evidence="1">Uncharacterized protein</fullName>
    </submittedName>
</protein>
<dbReference type="Proteomes" id="UP000433876">
    <property type="component" value="Unassembled WGS sequence"/>
</dbReference>
<comment type="caution">
    <text evidence="1">The sequence shown here is derived from an EMBL/GenBank/DDBJ whole genome shotgun (WGS) entry which is preliminary data.</text>
</comment>
<name>A0A8S9A047_SORMA</name>
<evidence type="ECO:0000313" key="1">
    <source>
        <dbReference type="EMBL" id="KAA8636447.1"/>
    </source>
</evidence>
<evidence type="ECO:0000313" key="2">
    <source>
        <dbReference type="Proteomes" id="UP000433876"/>
    </source>
</evidence>
<gene>
    <name evidence="1" type="ORF">SMACR_12720</name>
</gene>
<accession>A0A8S9A047</accession>